<dbReference type="RefSeq" id="WP_069978343.1">
    <property type="nucleotide sequence ID" value="NZ_CP017316.1"/>
</dbReference>
<dbReference type="PANTHER" id="PTHR38444:SF1">
    <property type="entry name" value="ENTEROBACTIN BIOSYNTHESIS PROTEIN YBDZ"/>
    <property type="match status" value="1"/>
</dbReference>
<dbReference type="GO" id="GO:0005829">
    <property type="term" value="C:cytosol"/>
    <property type="evidence" value="ECO:0007669"/>
    <property type="project" value="TreeGrafter"/>
</dbReference>
<dbReference type="SUPFAM" id="SSF160582">
    <property type="entry name" value="MbtH-like"/>
    <property type="match status" value="1"/>
</dbReference>
<dbReference type="InterPro" id="IPR037407">
    <property type="entry name" value="MLP_fam"/>
</dbReference>
<dbReference type="InterPro" id="IPR005153">
    <property type="entry name" value="MbtH-like_dom"/>
</dbReference>
<dbReference type="SMART" id="SM00923">
    <property type="entry name" value="MbtH"/>
    <property type="match status" value="1"/>
</dbReference>
<dbReference type="InterPro" id="IPR038020">
    <property type="entry name" value="MbtH-like_sf"/>
</dbReference>
<dbReference type="EMBL" id="CP017316">
    <property type="protein sequence ID" value="AOT61489.1"/>
    <property type="molecule type" value="Genomic_DNA"/>
</dbReference>
<dbReference type="OrthoDB" id="7584480at2"/>
<dbReference type="Pfam" id="PF03621">
    <property type="entry name" value="MbtH"/>
    <property type="match status" value="1"/>
</dbReference>
<dbReference type="Proteomes" id="UP000095349">
    <property type="component" value="Chromosome"/>
</dbReference>
<sequence>MNDTSADIAYQVVLNDEAQYSVWPVDRPLPAGWRAEGTVGTRQACLDHIEAVWTDLRPLSARA</sequence>
<evidence type="ECO:0000313" key="2">
    <source>
        <dbReference type="EMBL" id="AOT61489.1"/>
    </source>
</evidence>
<keyword evidence="3" id="KW-1185">Reference proteome</keyword>
<gene>
    <name evidence="2" type="ORF">A4G23_04377</name>
</gene>
<dbReference type="STRING" id="285473.A4G23_04377"/>
<name>A0A1D8G7P6_9ACTN</name>
<accession>A0A1D8G7P6</accession>
<dbReference type="AlphaFoldDB" id="A0A1D8G7P6"/>
<dbReference type="PATRIC" id="fig|285473.5.peg.4596"/>
<dbReference type="GO" id="GO:0019290">
    <property type="term" value="P:siderophore biosynthetic process"/>
    <property type="evidence" value="ECO:0007669"/>
    <property type="project" value="TreeGrafter"/>
</dbReference>
<reference evidence="2 3" key="1">
    <citation type="submission" date="2016-09" db="EMBL/GenBank/DDBJ databases">
        <title>Streptomyces rubrolavendulae MJM4426 Genome sequencing and assembly.</title>
        <authorList>
            <person name="Kim J.-G."/>
        </authorList>
    </citation>
    <scope>NUCLEOTIDE SEQUENCE [LARGE SCALE GENOMIC DNA]</scope>
    <source>
        <strain evidence="2 3">MJM4426</strain>
    </source>
</reference>
<evidence type="ECO:0000313" key="3">
    <source>
        <dbReference type="Proteomes" id="UP000095349"/>
    </source>
</evidence>
<dbReference type="KEGG" id="srn:A4G23_04377"/>
<organism evidence="2 3">
    <name type="scientific">Streptomyces rubrolavendulae</name>
    <dbReference type="NCBI Taxonomy" id="285473"/>
    <lineage>
        <taxon>Bacteria</taxon>
        <taxon>Bacillati</taxon>
        <taxon>Actinomycetota</taxon>
        <taxon>Actinomycetes</taxon>
        <taxon>Kitasatosporales</taxon>
        <taxon>Streptomycetaceae</taxon>
        <taxon>Streptomyces</taxon>
    </lineage>
</organism>
<feature type="domain" description="MbtH-like" evidence="1">
    <location>
        <begin position="1"/>
        <end position="51"/>
    </location>
</feature>
<evidence type="ECO:0000259" key="1">
    <source>
        <dbReference type="SMART" id="SM00923"/>
    </source>
</evidence>
<dbReference type="Gene3D" id="3.90.820.10">
    <property type="entry name" value="Structural Genomics, Unknown Function 30-nov-00 1gh9 Mol_id"/>
    <property type="match status" value="1"/>
</dbReference>
<proteinExistence type="predicted"/>
<dbReference type="PANTHER" id="PTHR38444">
    <property type="entry name" value="ENTEROBACTIN BIOSYNTHESIS PROTEIN YBDZ"/>
    <property type="match status" value="1"/>
</dbReference>
<protein>
    <submittedName>
        <fullName evidence="2">MbtH-like protein</fullName>
    </submittedName>
</protein>